<evidence type="ECO:0000313" key="1">
    <source>
        <dbReference type="Proteomes" id="UP000887580"/>
    </source>
</evidence>
<sequence length="313" mass="36584">MFAISTHKRSWTFNSIQQLQQMRTAANSLFIDKYKPYIESSEQLGVFFTPDEEHLLCRVVSDAGLRFGHDFKPALPPAVRWIAFMYYKRFFLKCSVHEFTPKNVMMACYFLATKVDEFNISTKMFVRNLKSGNAETNAEFILKLEPKVMEVLDYHLTIHSPYRPFEGHLIEFQTRTALKFDIEKVRKAAHFFFDRALLTDAMLLYVPTQIALAALKYGLESVDMSVDVLKDFFYKFLDLDQWNSREEDKEQVEKLMTRINEISNIILEQSNETDKTKVKALQEKAKAFENFYRNLDQRTDISNDASALSDDSD</sequence>
<evidence type="ECO:0000313" key="2">
    <source>
        <dbReference type="WBParaSite" id="PS1159_v2.g17549.t1"/>
    </source>
</evidence>
<name>A0AC35FHR7_9BILA</name>
<dbReference type="WBParaSite" id="PS1159_v2.g17549.t1">
    <property type="protein sequence ID" value="PS1159_v2.g17549.t1"/>
    <property type="gene ID" value="PS1159_v2.g17549"/>
</dbReference>
<proteinExistence type="predicted"/>
<protein>
    <submittedName>
        <fullName evidence="2">Cyclin H</fullName>
    </submittedName>
</protein>
<accession>A0AC35FHR7</accession>
<organism evidence="1 2">
    <name type="scientific">Panagrolaimus sp. PS1159</name>
    <dbReference type="NCBI Taxonomy" id="55785"/>
    <lineage>
        <taxon>Eukaryota</taxon>
        <taxon>Metazoa</taxon>
        <taxon>Ecdysozoa</taxon>
        <taxon>Nematoda</taxon>
        <taxon>Chromadorea</taxon>
        <taxon>Rhabditida</taxon>
        <taxon>Tylenchina</taxon>
        <taxon>Panagrolaimomorpha</taxon>
        <taxon>Panagrolaimoidea</taxon>
        <taxon>Panagrolaimidae</taxon>
        <taxon>Panagrolaimus</taxon>
    </lineage>
</organism>
<dbReference type="Proteomes" id="UP000887580">
    <property type="component" value="Unplaced"/>
</dbReference>
<reference evidence="2" key="1">
    <citation type="submission" date="2022-11" db="UniProtKB">
        <authorList>
            <consortium name="WormBaseParasite"/>
        </authorList>
    </citation>
    <scope>IDENTIFICATION</scope>
</reference>